<evidence type="ECO:0000313" key="4">
    <source>
        <dbReference type="Proteomes" id="UP001303889"/>
    </source>
</evidence>
<reference evidence="3" key="2">
    <citation type="submission" date="2023-05" db="EMBL/GenBank/DDBJ databases">
        <authorList>
            <consortium name="Lawrence Berkeley National Laboratory"/>
            <person name="Steindorff A."/>
            <person name="Hensen N."/>
            <person name="Bonometti L."/>
            <person name="Westerberg I."/>
            <person name="Brannstrom I.O."/>
            <person name="Guillou S."/>
            <person name="Cros-Aarteil S."/>
            <person name="Calhoun S."/>
            <person name="Haridas S."/>
            <person name="Kuo A."/>
            <person name="Mondo S."/>
            <person name="Pangilinan J."/>
            <person name="Riley R."/>
            <person name="Labutti K."/>
            <person name="Andreopoulos B."/>
            <person name="Lipzen A."/>
            <person name="Chen C."/>
            <person name="Yanf M."/>
            <person name="Daum C."/>
            <person name="Ng V."/>
            <person name="Clum A."/>
            <person name="Ohm R."/>
            <person name="Martin F."/>
            <person name="Silar P."/>
            <person name="Natvig D."/>
            <person name="Lalanne C."/>
            <person name="Gautier V."/>
            <person name="Ament-Velasquez S.L."/>
            <person name="Kruys A."/>
            <person name="Hutchinson M.I."/>
            <person name="Powell A.J."/>
            <person name="Barry K."/>
            <person name="Miller A.N."/>
            <person name="Grigoriev I.V."/>
            <person name="Debuchy R."/>
            <person name="Gladieux P."/>
            <person name="Thoren M.H."/>
            <person name="Johannesson H."/>
        </authorList>
    </citation>
    <scope>NUCLEOTIDE SEQUENCE</scope>
    <source>
        <strain evidence="3">CBS 103.79</strain>
    </source>
</reference>
<keyword evidence="3" id="KW-0808">Transferase</keyword>
<dbReference type="GO" id="GO:0016301">
    <property type="term" value="F:kinase activity"/>
    <property type="evidence" value="ECO:0007669"/>
    <property type="project" value="UniProtKB-KW"/>
</dbReference>
<dbReference type="PANTHER" id="PTHR12149">
    <property type="entry name" value="FRUCTOSAMINE 3 KINASE-RELATED PROTEIN"/>
    <property type="match status" value="1"/>
</dbReference>
<dbReference type="Pfam" id="PF03881">
    <property type="entry name" value="Fructosamin_kin"/>
    <property type="match status" value="1"/>
</dbReference>
<dbReference type="Proteomes" id="UP001303889">
    <property type="component" value="Unassembled WGS sequence"/>
</dbReference>
<keyword evidence="3" id="KW-0418">Kinase</keyword>
<organism evidence="3 4">
    <name type="scientific">Staphylotrichum tortipilum</name>
    <dbReference type="NCBI Taxonomy" id="2831512"/>
    <lineage>
        <taxon>Eukaryota</taxon>
        <taxon>Fungi</taxon>
        <taxon>Dikarya</taxon>
        <taxon>Ascomycota</taxon>
        <taxon>Pezizomycotina</taxon>
        <taxon>Sordariomycetes</taxon>
        <taxon>Sordariomycetidae</taxon>
        <taxon>Sordariales</taxon>
        <taxon>Chaetomiaceae</taxon>
        <taxon>Staphylotrichum</taxon>
    </lineage>
</organism>
<keyword evidence="4" id="KW-1185">Reference proteome</keyword>
<dbReference type="InterPro" id="IPR011009">
    <property type="entry name" value="Kinase-like_dom_sf"/>
</dbReference>
<dbReference type="EMBL" id="MU855701">
    <property type="protein sequence ID" value="KAK3900156.1"/>
    <property type="molecule type" value="Genomic_DNA"/>
</dbReference>
<comment type="caution">
    <text evidence="3">The sequence shown here is derived from an EMBL/GenBank/DDBJ whole genome shotgun (WGS) entry which is preliminary data.</text>
</comment>
<protein>
    <recommendedName>
        <fullName evidence="1">protein-ribulosamine 3-kinase</fullName>
        <ecNumber evidence="1">2.7.1.172</ecNumber>
    </recommendedName>
</protein>
<accession>A0AAN6RS51</accession>
<evidence type="ECO:0000256" key="2">
    <source>
        <dbReference type="ARBA" id="ARBA00048655"/>
    </source>
</evidence>
<sequence>WFVTASNSSRAFFLAEFRDMTDNLPGVSDIAAIVSKIHQQRSPNGKFGFHVTTFSGKHASDNAWCNTWEEFFTRATRDTMEGELAIHGPDEELEGLSEKILTEGRRIQPVLLHGDLWHGNVSVDNATKEPILYDPCCFYGHNEYDFGMWRASRYRLGLSHVQAYLKLAEPNEPSKDQDDRHALYAMQVDVFANSQPVLSICWPANKKIRELAKEEMRRLVGIYGDGYEGYLASKKLTEESAKDKAAPAVSVTQVLPESPTSPSAW</sequence>
<proteinExistence type="predicted"/>
<dbReference type="EC" id="2.7.1.172" evidence="1"/>
<dbReference type="PANTHER" id="PTHR12149:SF8">
    <property type="entry name" value="PROTEIN-RIBULOSAMINE 3-KINASE"/>
    <property type="match status" value="1"/>
</dbReference>
<dbReference type="AlphaFoldDB" id="A0AAN6RS51"/>
<dbReference type="GO" id="GO:0102193">
    <property type="term" value="F:protein-ribulosamine 3-kinase activity"/>
    <property type="evidence" value="ECO:0007669"/>
    <property type="project" value="UniProtKB-EC"/>
</dbReference>
<comment type="catalytic activity">
    <reaction evidence="2">
        <text>N(6)-D-ribulosyl-L-lysyl-[protein] + ATP = N(6)-(3-O-phospho-D-ribulosyl)-L-lysyl-[protein] + ADP + H(+)</text>
        <dbReference type="Rhea" id="RHEA:48432"/>
        <dbReference type="Rhea" id="RHEA-COMP:12103"/>
        <dbReference type="Rhea" id="RHEA-COMP:12104"/>
        <dbReference type="ChEBI" id="CHEBI:15378"/>
        <dbReference type="ChEBI" id="CHEBI:30616"/>
        <dbReference type="ChEBI" id="CHEBI:90418"/>
        <dbReference type="ChEBI" id="CHEBI:90420"/>
        <dbReference type="ChEBI" id="CHEBI:456216"/>
        <dbReference type="EC" id="2.7.1.172"/>
    </reaction>
    <physiologicalReaction direction="left-to-right" evidence="2">
        <dbReference type="Rhea" id="RHEA:48433"/>
    </physiologicalReaction>
</comment>
<feature type="non-terminal residue" evidence="3">
    <location>
        <position position="1"/>
    </location>
</feature>
<dbReference type="Gene3D" id="3.90.1200.10">
    <property type="match status" value="1"/>
</dbReference>
<gene>
    <name evidence="3" type="ORF">C8A05DRAFT_17511</name>
</gene>
<dbReference type="SUPFAM" id="SSF56112">
    <property type="entry name" value="Protein kinase-like (PK-like)"/>
    <property type="match status" value="1"/>
</dbReference>
<evidence type="ECO:0000256" key="1">
    <source>
        <dbReference type="ARBA" id="ARBA00011961"/>
    </source>
</evidence>
<evidence type="ECO:0000313" key="3">
    <source>
        <dbReference type="EMBL" id="KAK3900156.1"/>
    </source>
</evidence>
<reference evidence="3" key="1">
    <citation type="journal article" date="2023" name="Mol. Phylogenet. Evol.">
        <title>Genome-scale phylogeny and comparative genomics of the fungal order Sordariales.</title>
        <authorList>
            <person name="Hensen N."/>
            <person name="Bonometti L."/>
            <person name="Westerberg I."/>
            <person name="Brannstrom I.O."/>
            <person name="Guillou S."/>
            <person name="Cros-Aarteil S."/>
            <person name="Calhoun S."/>
            <person name="Haridas S."/>
            <person name="Kuo A."/>
            <person name="Mondo S."/>
            <person name="Pangilinan J."/>
            <person name="Riley R."/>
            <person name="LaButti K."/>
            <person name="Andreopoulos B."/>
            <person name="Lipzen A."/>
            <person name="Chen C."/>
            <person name="Yan M."/>
            <person name="Daum C."/>
            <person name="Ng V."/>
            <person name="Clum A."/>
            <person name="Steindorff A."/>
            <person name="Ohm R.A."/>
            <person name="Martin F."/>
            <person name="Silar P."/>
            <person name="Natvig D.O."/>
            <person name="Lalanne C."/>
            <person name="Gautier V."/>
            <person name="Ament-Velasquez S.L."/>
            <person name="Kruys A."/>
            <person name="Hutchinson M.I."/>
            <person name="Powell A.J."/>
            <person name="Barry K."/>
            <person name="Miller A.N."/>
            <person name="Grigoriev I.V."/>
            <person name="Debuchy R."/>
            <person name="Gladieux P."/>
            <person name="Hiltunen Thoren M."/>
            <person name="Johannesson H."/>
        </authorList>
    </citation>
    <scope>NUCLEOTIDE SEQUENCE</scope>
    <source>
        <strain evidence="3">CBS 103.79</strain>
    </source>
</reference>
<name>A0AAN6RS51_9PEZI</name>
<dbReference type="InterPro" id="IPR016477">
    <property type="entry name" value="Fructo-/Ketosamine-3-kinase"/>
</dbReference>